<dbReference type="CDD" id="cd02605">
    <property type="entry name" value="HAD_SPP"/>
    <property type="match status" value="1"/>
</dbReference>
<dbReference type="NCBIfam" id="TIGR01484">
    <property type="entry name" value="HAD-SF-IIB"/>
    <property type="match status" value="1"/>
</dbReference>
<proteinExistence type="inferred from homology"/>
<comment type="cofactor">
    <cofactor evidence="1">
        <name>Mg(2+)</name>
        <dbReference type="ChEBI" id="CHEBI:18420"/>
    </cofactor>
</comment>
<dbReference type="EMBL" id="BJCE01000174">
    <property type="protein sequence ID" value="GCL38782.1"/>
    <property type="molecule type" value="Genomic_DNA"/>
</dbReference>
<comment type="caution">
    <text evidence="8">The sequence shown here is derived from an EMBL/GenBank/DDBJ whole genome shotgun (WGS) entry which is preliminary data.</text>
</comment>
<evidence type="ECO:0000256" key="5">
    <source>
        <dbReference type="ARBA" id="ARBA00022801"/>
    </source>
</evidence>
<dbReference type="InterPro" id="IPR006379">
    <property type="entry name" value="HAD-SF_hydro_IIB"/>
</dbReference>
<dbReference type="Gene3D" id="3.90.1070.10">
    <property type="match status" value="1"/>
</dbReference>
<dbReference type="SFLD" id="SFLDS00003">
    <property type="entry name" value="Haloacid_Dehalogenase"/>
    <property type="match status" value="1"/>
</dbReference>
<dbReference type="PANTHER" id="PTHR46521:SF4">
    <property type="entry name" value="SUCROSE-PHOSPHATASE 2-RELATED"/>
    <property type="match status" value="1"/>
</dbReference>
<comment type="pathway">
    <text evidence="2">Glycan biosynthesis; sucrose biosynthesis; sucrose from D-fructose 6-phosphate and UDP-alpha-D-glucose: step 2/2.</text>
</comment>
<name>A0A480A2R5_9CYAN</name>
<evidence type="ECO:0000256" key="2">
    <source>
        <dbReference type="ARBA" id="ARBA00005070"/>
    </source>
</evidence>
<dbReference type="Gene3D" id="3.40.50.1000">
    <property type="entry name" value="HAD superfamily/HAD-like"/>
    <property type="match status" value="1"/>
</dbReference>
<dbReference type="PANTHER" id="PTHR46521">
    <property type="entry name" value="SUCROSE-PHOSPHATASE 2-RELATED"/>
    <property type="match status" value="1"/>
</dbReference>
<dbReference type="Pfam" id="PF05116">
    <property type="entry name" value="S6PP"/>
    <property type="match status" value="1"/>
</dbReference>
<protein>
    <recommendedName>
        <fullName evidence="4">sucrose-phosphate phosphatase</fullName>
        <ecNumber evidence="4">3.1.3.24</ecNumber>
    </recommendedName>
</protein>
<dbReference type="NCBIfam" id="TIGR01485">
    <property type="entry name" value="SPP_plant-cyano"/>
    <property type="match status" value="1"/>
</dbReference>
<gene>
    <name evidence="8" type="ORF">SR1949_39010</name>
</gene>
<dbReference type="InterPro" id="IPR036412">
    <property type="entry name" value="HAD-like_sf"/>
</dbReference>
<dbReference type="AlphaFoldDB" id="A0A480A2R5"/>
<dbReference type="SFLD" id="SFLDG01141">
    <property type="entry name" value="C2.B.1:_Sucrose_Phosphatase_Li"/>
    <property type="match status" value="1"/>
</dbReference>
<evidence type="ECO:0000256" key="6">
    <source>
        <dbReference type="ARBA" id="ARBA00048036"/>
    </source>
</evidence>
<evidence type="ECO:0000256" key="3">
    <source>
        <dbReference type="ARBA" id="ARBA00007211"/>
    </source>
</evidence>
<dbReference type="InterPro" id="IPR012847">
    <property type="entry name" value="Sucrose_phosphatase_pln/cyn"/>
</dbReference>
<dbReference type="GO" id="GO:0050307">
    <property type="term" value="F:sucrose-phosphate phosphatase activity"/>
    <property type="evidence" value="ECO:0007669"/>
    <property type="project" value="UniProtKB-EC"/>
</dbReference>
<dbReference type="SUPFAM" id="SSF56784">
    <property type="entry name" value="HAD-like"/>
    <property type="match status" value="1"/>
</dbReference>
<accession>A0A480A2R5</accession>
<keyword evidence="5" id="KW-0378">Hydrolase</keyword>
<dbReference type="UniPathway" id="UPA00371">
    <property type="reaction ID" value="UER00546"/>
</dbReference>
<keyword evidence="9" id="KW-1185">Reference proteome</keyword>
<dbReference type="InterPro" id="IPR051518">
    <property type="entry name" value="Sucrose_Phosphatase"/>
</dbReference>
<evidence type="ECO:0000259" key="7">
    <source>
        <dbReference type="Pfam" id="PF05116"/>
    </source>
</evidence>
<evidence type="ECO:0000256" key="1">
    <source>
        <dbReference type="ARBA" id="ARBA00001946"/>
    </source>
</evidence>
<dbReference type="NCBIfam" id="TIGR01482">
    <property type="entry name" value="SPP-subfamily"/>
    <property type="match status" value="1"/>
</dbReference>
<evidence type="ECO:0000313" key="8">
    <source>
        <dbReference type="EMBL" id="GCL38782.1"/>
    </source>
</evidence>
<reference evidence="9" key="1">
    <citation type="submission" date="2019-02" db="EMBL/GenBank/DDBJ databases">
        <title>Draft genome sequence of Sphaerospermopsis reniformis NIES-1949.</title>
        <authorList>
            <person name="Yamaguchi H."/>
            <person name="Suzuki S."/>
            <person name="Kawachi M."/>
        </authorList>
    </citation>
    <scope>NUCLEOTIDE SEQUENCE [LARGE SCALE GENOMIC DNA]</scope>
    <source>
        <strain evidence="9">NIES-1949</strain>
    </source>
</reference>
<comment type="catalytic activity">
    <reaction evidence="6">
        <text>sucrose 6(F)-phosphate + H2O = sucrose + phosphate</text>
        <dbReference type="Rhea" id="RHEA:19289"/>
        <dbReference type="ChEBI" id="CHEBI:15377"/>
        <dbReference type="ChEBI" id="CHEBI:17992"/>
        <dbReference type="ChEBI" id="CHEBI:43474"/>
        <dbReference type="ChEBI" id="CHEBI:57723"/>
        <dbReference type="EC" id="3.1.3.24"/>
    </reaction>
</comment>
<dbReference type="GO" id="GO:0000287">
    <property type="term" value="F:magnesium ion binding"/>
    <property type="evidence" value="ECO:0007669"/>
    <property type="project" value="InterPro"/>
</dbReference>
<dbReference type="Proteomes" id="UP000300142">
    <property type="component" value="Unassembled WGS sequence"/>
</dbReference>
<dbReference type="InterPro" id="IPR023214">
    <property type="entry name" value="HAD_sf"/>
</dbReference>
<dbReference type="SFLD" id="SFLDG01140">
    <property type="entry name" value="C2.B:_Phosphomannomutase_and_P"/>
    <property type="match status" value="1"/>
</dbReference>
<comment type="similarity">
    <text evidence="3">Belongs to the sucrose phosphatase family.</text>
</comment>
<feature type="domain" description="Sucrose phosphatase-like" evidence="7">
    <location>
        <begin position="14"/>
        <end position="256"/>
    </location>
</feature>
<evidence type="ECO:0000256" key="4">
    <source>
        <dbReference type="ARBA" id="ARBA00013112"/>
    </source>
</evidence>
<sequence length="259" mass="29500">MSITTQVEDIAVTKFLFVTDLDNTLVGDDQALLELSDRLENHRQQHGTKIVYSTGRSPLLYRELQQEKNLIQPDALVLSVGTEIYLDGSDTPDPQWSKILAPGWQRESILDITQKFPELELQPESEQRLFKVSFFLEEKLASIIPQLEAELQKLQLNIKLIYSSGIDLDILPLTSDKGQAMQFLRQKWQFAAEQTVVCGDSGNDIALFAVGEERGIIVGNARPELLQWHNQYPAEYRYLAQKHCAAGIMEGLKYFKFLK</sequence>
<evidence type="ECO:0000313" key="9">
    <source>
        <dbReference type="Proteomes" id="UP000300142"/>
    </source>
</evidence>
<dbReference type="EC" id="3.1.3.24" evidence="4"/>
<dbReference type="InterPro" id="IPR006380">
    <property type="entry name" value="SPP-like_dom"/>
</dbReference>
<organism evidence="8 9">
    <name type="scientific">Sphaerospermopsis reniformis</name>
    <dbReference type="NCBI Taxonomy" id="531300"/>
    <lineage>
        <taxon>Bacteria</taxon>
        <taxon>Bacillati</taxon>
        <taxon>Cyanobacteriota</taxon>
        <taxon>Cyanophyceae</taxon>
        <taxon>Nostocales</taxon>
        <taxon>Aphanizomenonaceae</taxon>
        <taxon>Sphaerospermopsis</taxon>
    </lineage>
</organism>
<dbReference type="GO" id="GO:0005986">
    <property type="term" value="P:sucrose biosynthetic process"/>
    <property type="evidence" value="ECO:0007669"/>
    <property type="project" value="UniProtKB-UniPathway"/>
</dbReference>